<proteinExistence type="predicted"/>
<evidence type="ECO:0008006" key="3">
    <source>
        <dbReference type="Google" id="ProtNLM"/>
    </source>
</evidence>
<gene>
    <name evidence="1" type="ORF">FC64_GL000499</name>
</gene>
<dbReference type="AlphaFoldDB" id="A0A0R1ZCQ0"/>
<dbReference type="Proteomes" id="UP000051291">
    <property type="component" value="Unassembled WGS sequence"/>
</dbReference>
<comment type="caution">
    <text evidence="1">The sequence shown here is derived from an EMBL/GenBank/DDBJ whole genome shotgun (WGS) entry which is preliminary data.</text>
</comment>
<organism evidence="1 2">
    <name type="scientific">Ligilactobacillus araffinosus DSM 20653</name>
    <dbReference type="NCBI Taxonomy" id="1423820"/>
    <lineage>
        <taxon>Bacteria</taxon>
        <taxon>Bacillati</taxon>
        <taxon>Bacillota</taxon>
        <taxon>Bacilli</taxon>
        <taxon>Lactobacillales</taxon>
        <taxon>Lactobacillaceae</taxon>
        <taxon>Ligilactobacillus</taxon>
    </lineage>
</organism>
<name>A0A0R1ZCQ0_9LACO</name>
<evidence type="ECO:0000313" key="2">
    <source>
        <dbReference type="Proteomes" id="UP000051291"/>
    </source>
</evidence>
<sequence>MENQEVIRQGFEELLHDDLVIYAVLKKLNITQAHVNYDDYVSEARLLYLKVYATNQLTGKQRFNYFFTKIYWGLLDLLRKESRNAQRVEPESADELMIIDNRIDLEAQVESTELLTAIRSLCTEKEWFYVEQRLQGKTIKEIAMQIGVHPNALYRRKQRLKRKVDHFLEKVDQEV</sequence>
<keyword evidence="2" id="KW-1185">Reference proteome</keyword>
<protein>
    <recommendedName>
        <fullName evidence="3">Sigma-70 family RNA polymerase sigma factor</fullName>
    </recommendedName>
</protein>
<reference evidence="1 2" key="1">
    <citation type="journal article" date="2015" name="Genome Announc.">
        <title>Expanding the biotechnology potential of lactobacilli through comparative genomics of 213 strains and associated genera.</title>
        <authorList>
            <person name="Sun Z."/>
            <person name="Harris H.M."/>
            <person name="McCann A."/>
            <person name="Guo C."/>
            <person name="Argimon S."/>
            <person name="Zhang W."/>
            <person name="Yang X."/>
            <person name="Jeffery I.B."/>
            <person name="Cooney J.C."/>
            <person name="Kagawa T.F."/>
            <person name="Liu W."/>
            <person name="Song Y."/>
            <person name="Salvetti E."/>
            <person name="Wrobel A."/>
            <person name="Rasinkangas P."/>
            <person name="Parkhill J."/>
            <person name="Rea M.C."/>
            <person name="O'Sullivan O."/>
            <person name="Ritari J."/>
            <person name="Douillard F.P."/>
            <person name="Paul Ross R."/>
            <person name="Yang R."/>
            <person name="Briner A.E."/>
            <person name="Felis G.E."/>
            <person name="de Vos W.M."/>
            <person name="Barrangou R."/>
            <person name="Klaenhammer T.R."/>
            <person name="Caufield P.W."/>
            <person name="Cui Y."/>
            <person name="Zhang H."/>
            <person name="O'Toole P.W."/>
        </authorList>
    </citation>
    <scope>NUCLEOTIDE SEQUENCE [LARGE SCALE GENOMIC DNA]</scope>
    <source>
        <strain evidence="1 2">DSM 20653</strain>
    </source>
</reference>
<dbReference type="EMBL" id="AYYZ01000019">
    <property type="protein sequence ID" value="KRM52541.1"/>
    <property type="molecule type" value="Genomic_DNA"/>
</dbReference>
<dbReference type="PATRIC" id="fig|1423820.4.peg.502"/>
<accession>A0A0R1ZCQ0</accession>
<dbReference type="RefSeq" id="WP_057906539.1">
    <property type="nucleotide sequence ID" value="NZ_AYYZ01000019.1"/>
</dbReference>
<dbReference type="STRING" id="1423820.FC64_GL000499"/>
<evidence type="ECO:0000313" key="1">
    <source>
        <dbReference type="EMBL" id="KRM52541.1"/>
    </source>
</evidence>
<dbReference type="SUPFAM" id="SSF88659">
    <property type="entry name" value="Sigma3 and sigma4 domains of RNA polymerase sigma factors"/>
    <property type="match status" value="1"/>
</dbReference>
<dbReference type="InterPro" id="IPR013324">
    <property type="entry name" value="RNA_pol_sigma_r3/r4-like"/>
</dbReference>